<comment type="similarity">
    <text evidence="2">Belongs to the transketolase family.</text>
</comment>
<dbReference type="AlphaFoldDB" id="A0A369QPM9"/>
<evidence type="ECO:0000259" key="4">
    <source>
        <dbReference type="Pfam" id="PF00456"/>
    </source>
</evidence>
<dbReference type="OrthoDB" id="8732661at2"/>
<dbReference type="Pfam" id="PF00456">
    <property type="entry name" value="Transketolase_N"/>
    <property type="match status" value="1"/>
</dbReference>
<accession>A0A369QPM9</accession>
<dbReference type="PANTHER" id="PTHR47514:SF1">
    <property type="entry name" value="TRANSKETOLASE N-TERMINAL SECTION-RELATED"/>
    <property type="match status" value="1"/>
</dbReference>
<evidence type="ECO:0000256" key="3">
    <source>
        <dbReference type="ARBA" id="ARBA00023052"/>
    </source>
</evidence>
<name>A0A369QPM9_9BACT</name>
<sequence length="285" mass="31370">MNPFNKNKEELKTLAAQVRRDILRMVHAVNSGHPGGSLGCTEFFVSLYFKILDHNPDFNMSGANEDIFFLSNGHISAAWYSVLARSGYFEVSELATFRKINSRLQGHPATHEHLPGIRIASGSLGQGLSVATGAAQAKKLNGDDKLVYVLMGDGELDEGQIWEAAMYAPHHKVDNLIATVDYNGQQIDGPTDAIMNLGNLRAKWEAFGWKVLNCPDGNNFDELLPVLEEAKSLTGKGQPIIILMNTQMGFGVDFMMGSHKWHGVAPNDAQLQEALLQLKEAQDDY</sequence>
<evidence type="ECO:0000313" key="6">
    <source>
        <dbReference type="Proteomes" id="UP000253919"/>
    </source>
</evidence>
<dbReference type="InterPro" id="IPR005474">
    <property type="entry name" value="Transketolase_N"/>
</dbReference>
<feature type="domain" description="Transketolase N-terminal" evidence="4">
    <location>
        <begin position="17"/>
        <end position="273"/>
    </location>
</feature>
<proteinExistence type="inferred from homology"/>
<dbReference type="Gene3D" id="3.40.50.970">
    <property type="match status" value="1"/>
</dbReference>
<dbReference type="EMBL" id="QASA01000001">
    <property type="protein sequence ID" value="RDC64168.1"/>
    <property type="molecule type" value="Genomic_DNA"/>
</dbReference>
<dbReference type="PANTHER" id="PTHR47514">
    <property type="entry name" value="TRANSKETOLASE N-TERMINAL SECTION-RELATED"/>
    <property type="match status" value="1"/>
</dbReference>
<reference evidence="5 6" key="1">
    <citation type="submission" date="2018-04" db="EMBL/GenBank/DDBJ databases">
        <title>Adhaeribacter sp. HMF7616 genome sequencing and assembly.</title>
        <authorList>
            <person name="Kang H."/>
            <person name="Kang J."/>
            <person name="Cha I."/>
            <person name="Kim H."/>
            <person name="Joh K."/>
        </authorList>
    </citation>
    <scope>NUCLEOTIDE SEQUENCE [LARGE SCALE GENOMIC DNA]</scope>
    <source>
        <strain evidence="5 6">HMF7616</strain>
    </source>
</reference>
<keyword evidence="6" id="KW-1185">Reference proteome</keyword>
<dbReference type="CDD" id="cd02012">
    <property type="entry name" value="TPP_TK"/>
    <property type="match status" value="1"/>
</dbReference>
<protein>
    <submittedName>
        <fullName evidence="5">Transketolase</fullName>
        <ecNumber evidence="5">2.2.1.1</ecNumber>
    </submittedName>
</protein>
<evidence type="ECO:0000313" key="5">
    <source>
        <dbReference type="EMBL" id="RDC64168.1"/>
    </source>
</evidence>
<organism evidence="5 6">
    <name type="scientific">Adhaeribacter pallidiroseus</name>
    <dbReference type="NCBI Taxonomy" id="2072847"/>
    <lineage>
        <taxon>Bacteria</taxon>
        <taxon>Pseudomonadati</taxon>
        <taxon>Bacteroidota</taxon>
        <taxon>Cytophagia</taxon>
        <taxon>Cytophagales</taxon>
        <taxon>Hymenobacteraceae</taxon>
        <taxon>Adhaeribacter</taxon>
    </lineage>
</organism>
<dbReference type="SUPFAM" id="SSF52518">
    <property type="entry name" value="Thiamin diphosphate-binding fold (THDP-binding)"/>
    <property type="match status" value="1"/>
</dbReference>
<keyword evidence="5" id="KW-0808">Transferase</keyword>
<dbReference type="RefSeq" id="WP_115373362.1">
    <property type="nucleotide sequence ID" value="NZ_QASA01000001.1"/>
</dbReference>
<dbReference type="EC" id="2.2.1.1" evidence="5"/>
<keyword evidence="3" id="KW-0786">Thiamine pyrophosphate</keyword>
<evidence type="ECO:0000256" key="1">
    <source>
        <dbReference type="ARBA" id="ARBA00001964"/>
    </source>
</evidence>
<comment type="caution">
    <text evidence="5">The sequence shown here is derived from an EMBL/GenBank/DDBJ whole genome shotgun (WGS) entry which is preliminary data.</text>
</comment>
<dbReference type="InterPro" id="IPR029061">
    <property type="entry name" value="THDP-binding"/>
</dbReference>
<dbReference type="GO" id="GO:0004802">
    <property type="term" value="F:transketolase activity"/>
    <property type="evidence" value="ECO:0007669"/>
    <property type="project" value="UniProtKB-EC"/>
</dbReference>
<gene>
    <name evidence="5" type="ORF">AHMF7616_02779</name>
</gene>
<comment type="cofactor">
    <cofactor evidence="1">
        <name>thiamine diphosphate</name>
        <dbReference type="ChEBI" id="CHEBI:58937"/>
    </cofactor>
</comment>
<dbReference type="Proteomes" id="UP000253919">
    <property type="component" value="Unassembled WGS sequence"/>
</dbReference>
<evidence type="ECO:0000256" key="2">
    <source>
        <dbReference type="ARBA" id="ARBA00007131"/>
    </source>
</evidence>